<evidence type="ECO:0000313" key="3">
    <source>
        <dbReference type="EMBL" id="CAD8684066.1"/>
    </source>
</evidence>
<accession>A0A7S0RQH1</accession>
<feature type="region of interest" description="Disordered" evidence="1">
    <location>
        <begin position="262"/>
        <end position="306"/>
    </location>
</feature>
<dbReference type="PANTHER" id="PTHR45978">
    <property type="entry name" value="SPX DOMAIN-CONTAINING PROTEIN 3"/>
    <property type="match status" value="1"/>
</dbReference>
<name>A0A7S0RQH1_9CHLO</name>
<sequence length="306" mass="34267">MKFGKNLKDMIEESNSEFTFLNYKLLKKKLKSLPAPDGDVSEKKRPVELSVSPQGESFLKNNLSQEEQSFVVMLNMELQKFNEFFMEKEEEYVMESQRLEEDLKKVTNATAEELSCLRLRWVKFHGQLVLLQNWGALNYSALVKILKKHDKNSTLALRSPFLSNVLKQPFYSVEVLKELLARAEEAYRIIDEKQKAGEQRRGGAEEGRPAEAGSSEGAHPVLLDMNVTLEDLLTDVDDLDPSIVKQTQIALNMWNKVKSQTIPVPDPASTSALGAKRAGGSSDSLSSQGHSPKKQKAADQPSTSHG</sequence>
<protein>
    <recommendedName>
        <fullName evidence="2">SPX domain-containing protein</fullName>
    </recommendedName>
</protein>
<feature type="compositionally biased region" description="Polar residues" evidence="1">
    <location>
        <begin position="262"/>
        <end position="272"/>
    </location>
</feature>
<dbReference type="PANTHER" id="PTHR45978:SF7">
    <property type="entry name" value="SPX DOMAIN-CONTAINING PROTEIN 4"/>
    <property type="match status" value="1"/>
</dbReference>
<feature type="region of interest" description="Disordered" evidence="1">
    <location>
        <begin position="195"/>
        <end position="219"/>
    </location>
</feature>
<proteinExistence type="predicted"/>
<feature type="compositionally biased region" description="Basic and acidic residues" evidence="1">
    <location>
        <begin position="195"/>
        <end position="209"/>
    </location>
</feature>
<reference evidence="3" key="1">
    <citation type="submission" date="2021-01" db="EMBL/GenBank/DDBJ databases">
        <authorList>
            <person name="Corre E."/>
            <person name="Pelletier E."/>
            <person name="Niang G."/>
            <person name="Scheremetjew M."/>
            <person name="Finn R."/>
            <person name="Kale V."/>
            <person name="Holt S."/>
            <person name="Cochrane G."/>
            <person name="Meng A."/>
            <person name="Brown T."/>
            <person name="Cohen L."/>
        </authorList>
    </citation>
    <scope>NUCLEOTIDE SEQUENCE</scope>
    <source>
        <strain evidence="3">CCMP722</strain>
    </source>
</reference>
<dbReference type="InterPro" id="IPR004331">
    <property type="entry name" value="SPX_dom"/>
</dbReference>
<dbReference type="GO" id="GO:0016036">
    <property type="term" value="P:cellular response to phosphate starvation"/>
    <property type="evidence" value="ECO:0007669"/>
    <property type="project" value="InterPro"/>
</dbReference>
<organism evidence="3">
    <name type="scientific">Pyramimonas obovata</name>
    <dbReference type="NCBI Taxonomy" id="1411642"/>
    <lineage>
        <taxon>Eukaryota</taxon>
        <taxon>Viridiplantae</taxon>
        <taxon>Chlorophyta</taxon>
        <taxon>Pyramimonadophyceae</taxon>
        <taxon>Pyramimonadales</taxon>
        <taxon>Pyramimonadaceae</taxon>
        <taxon>Pyramimonas</taxon>
        <taxon>Pyramimonas incertae sedis</taxon>
    </lineage>
</organism>
<gene>
    <name evidence="3" type="ORF">POBO1169_LOCUS16664</name>
</gene>
<dbReference type="AlphaFoldDB" id="A0A7S0RQH1"/>
<evidence type="ECO:0000259" key="2">
    <source>
        <dbReference type="PROSITE" id="PS51382"/>
    </source>
</evidence>
<feature type="domain" description="SPX" evidence="2">
    <location>
        <begin position="1"/>
        <end position="163"/>
    </location>
</feature>
<dbReference type="InterPro" id="IPR031142">
    <property type="entry name" value="SPX_prot"/>
</dbReference>
<feature type="compositionally biased region" description="Low complexity" evidence="1">
    <location>
        <begin position="279"/>
        <end position="290"/>
    </location>
</feature>
<evidence type="ECO:0000256" key="1">
    <source>
        <dbReference type="SAM" id="MobiDB-lite"/>
    </source>
</evidence>
<dbReference type="PROSITE" id="PS51382">
    <property type="entry name" value="SPX"/>
    <property type="match status" value="1"/>
</dbReference>
<dbReference type="EMBL" id="HBFA01033110">
    <property type="protein sequence ID" value="CAD8684066.1"/>
    <property type="molecule type" value="Transcribed_RNA"/>
</dbReference>
<dbReference type="Pfam" id="PF03105">
    <property type="entry name" value="SPX"/>
    <property type="match status" value="1"/>
</dbReference>